<dbReference type="Proteomes" id="UP000602759">
    <property type="component" value="Unassembled WGS sequence"/>
</dbReference>
<dbReference type="InterPro" id="IPR003812">
    <property type="entry name" value="Fido"/>
</dbReference>
<dbReference type="PANTHER" id="PTHR13504">
    <property type="entry name" value="FIDO DOMAIN-CONTAINING PROTEIN DDB_G0283145"/>
    <property type="match status" value="1"/>
</dbReference>
<organism evidence="2 3">
    <name type="scientific">Sphingobacterium micropteri</name>
    <dbReference type="NCBI Taxonomy" id="2763501"/>
    <lineage>
        <taxon>Bacteria</taxon>
        <taxon>Pseudomonadati</taxon>
        <taxon>Bacteroidota</taxon>
        <taxon>Sphingobacteriia</taxon>
        <taxon>Sphingobacteriales</taxon>
        <taxon>Sphingobacteriaceae</taxon>
        <taxon>Sphingobacterium</taxon>
    </lineage>
</organism>
<evidence type="ECO:0000313" key="3">
    <source>
        <dbReference type="Proteomes" id="UP000602759"/>
    </source>
</evidence>
<protein>
    <submittedName>
        <fullName evidence="2">Mobile mystery protein B</fullName>
    </submittedName>
</protein>
<keyword evidence="3" id="KW-1185">Reference proteome</keyword>
<dbReference type="SUPFAM" id="SSF140931">
    <property type="entry name" value="Fic-like"/>
    <property type="match status" value="1"/>
</dbReference>
<dbReference type="EMBL" id="JACOIK010000002">
    <property type="protein sequence ID" value="MBD1431761.1"/>
    <property type="molecule type" value="Genomic_DNA"/>
</dbReference>
<evidence type="ECO:0000259" key="1">
    <source>
        <dbReference type="PROSITE" id="PS51459"/>
    </source>
</evidence>
<dbReference type="InterPro" id="IPR040198">
    <property type="entry name" value="Fido_containing"/>
</dbReference>
<feature type="domain" description="Fido" evidence="1">
    <location>
        <begin position="55"/>
        <end position="194"/>
    </location>
</feature>
<name>A0ABR7YKJ6_9SPHI</name>
<comment type="caution">
    <text evidence="2">The sequence shown here is derived from an EMBL/GenBank/DDBJ whole genome shotgun (WGS) entry which is preliminary data.</text>
</comment>
<dbReference type="NCBIfam" id="TIGR02613">
    <property type="entry name" value="mob_myst_B"/>
    <property type="match status" value="1"/>
</dbReference>
<dbReference type="Gene3D" id="1.10.3290.10">
    <property type="entry name" value="Fido-like domain"/>
    <property type="match status" value="1"/>
</dbReference>
<gene>
    <name evidence="2" type="ORF">H8B06_02905</name>
</gene>
<dbReference type="InterPro" id="IPR013436">
    <property type="entry name" value="Mobile_mystery_prot_B"/>
</dbReference>
<proteinExistence type="predicted"/>
<evidence type="ECO:0000313" key="2">
    <source>
        <dbReference type="EMBL" id="MBD1431761.1"/>
    </source>
</evidence>
<sequence>MQFDYPAGATPLDPEEADGLKLRHITTRGELDRWEQENIQDAIAWVERKRKLDVLTDDFICTLHQKMFGKIWKWAGTFRRTNKNIGVDKFVVGVELRQLLDDVKYWIKNGTYSPDEIACRFHHKLVWIHLFPNGNGRHARLITDILLTKMLGKEMFTWGGGSLTDATRTRQQYISALRAADHNDYAELSAFVRS</sequence>
<dbReference type="PROSITE" id="PS51459">
    <property type="entry name" value="FIDO"/>
    <property type="match status" value="1"/>
</dbReference>
<accession>A0ABR7YKJ6</accession>
<dbReference type="Pfam" id="PF02661">
    <property type="entry name" value="Fic"/>
    <property type="match status" value="1"/>
</dbReference>
<dbReference type="InterPro" id="IPR036597">
    <property type="entry name" value="Fido-like_dom_sf"/>
</dbReference>
<dbReference type="PANTHER" id="PTHR13504:SF39">
    <property type="entry name" value="CELL FILAMENTATION PROTEIN"/>
    <property type="match status" value="1"/>
</dbReference>
<reference evidence="2 3" key="1">
    <citation type="submission" date="2020-08" db="EMBL/GenBank/DDBJ databases">
        <title>Sphingobacterium sp. DN00404 isolated from aquaculture water.</title>
        <authorList>
            <person name="Zhang M."/>
        </authorList>
    </citation>
    <scope>NUCLEOTIDE SEQUENCE [LARGE SCALE GENOMIC DNA]</scope>
    <source>
        <strain evidence="2 3">DN00404</strain>
    </source>
</reference>